<feature type="compositionally biased region" description="Polar residues" evidence="1">
    <location>
        <begin position="112"/>
        <end position="122"/>
    </location>
</feature>
<accession>A0A4V3S635</accession>
<reference evidence="2 3" key="1">
    <citation type="journal article" date="2019" name="Philos. Trans. R. Soc. Lond., B, Biol. Sci.">
        <title>Ant behaviour and brain gene expression of defending hosts depend on the ecological success of the intruding social parasite.</title>
        <authorList>
            <person name="Kaur R."/>
            <person name="Stoldt M."/>
            <person name="Jongepier E."/>
            <person name="Feldmeyer B."/>
            <person name="Menzel F."/>
            <person name="Bornberg-Bauer E."/>
            <person name="Foitzik S."/>
        </authorList>
    </citation>
    <scope>NUCLEOTIDE SEQUENCE [LARGE SCALE GENOMIC DNA]</scope>
    <source>
        <tissue evidence="2">Whole body</tissue>
    </source>
</reference>
<evidence type="ECO:0000313" key="2">
    <source>
        <dbReference type="EMBL" id="TGZ31924.1"/>
    </source>
</evidence>
<name>A0A4V3S635_9HYME</name>
<feature type="region of interest" description="Disordered" evidence="1">
    <location>
        <begin position="79"/>
        <end position="122"/>
    </location>
</feature>
<dbReference type="Proteomes" id="UP000310200">
    <property type="component" value="Unassembled WGS sequence"/>
</dbReference>
<sequence>MQRRLRHKDALPYMLKTWEDLRDTFFRKNISGIARRSSVRLERSLLEKRPLTRSRVLQKESIPRPWRYSGRISIDLAYSGGGGGNGDDDDDGGGGGGGGVPAGSPRPVYPLTTLQTSSSRYV</sequence>
<organism evidence="2 3">
    <name type="scientific">Temnothorax longispinosus</name>
    <dbReference type="NCBI Taxonomy" id="300112"/>
    <lineage>
        <taxon>Eukaryota</taxon>
        <taxon>Metazoa</taxon>
        <taxon>Ecdysozoa</taxon>
        <taxon>Arthropoda</taxon>
        <taxon>Hexapoda</taxon>
        <taxon>Insecta</taxon>
        <taxon>Pterygota</taxon>
        <taxon>Neoptera</taxon>
        <taxon>Endopterygota</taxon>
        <taxon>Hymenoptera</taxon>
        <taxon>Apocrita</taxon>
        <taxon>Aculeata</taxon>
        <taxon>Formicoidea</taxon>
        <taxon>Formicidae</taxon>
        <taxon>Myrmicinae</taxon>
        <taxon>Temnothorax</taxon>
    </lineage>
</organism>
<gene>
    <name evidence="2" type="ORF">DBV15_01182</name>
</gene>
<protein>
    <submittedName>
        <fullName evidence="2">Uncharacterized protein</fullName>
    </submittedName>
</protein>
<comment type="caution">
    <text evidence="2">The sequence shown here is derived from an EMBL/GenBank/DDBJ whole genome shotgun (WGS) entry which is preliminary data.</text>
</comment>
<dbReference type="AlphaFoldDB" id="A0A4V3S635"/>
<dbReference type="EMBL" id="QBLH01003980">
    <property type="protein sequence ID" value="TGZ31924.1"/>
    <property type="molecule type" value="Genomic_DNA"/>
</dbReference>
<keyword evidence="3" id="KW-1185">Reference proteome</keyword>
<evidence type="ECO:0000313" key="3">
    <source>
        <dbReference type="Proteomes" id="UP000310200"/>
    </source>
</evidence>
<proteinExistence type="predicted"/>
<evidence type="ECO:0000256" key="1">
    <source>
        <dbReference type="SAM" id="MobiDB-lite"/>
    </source>
</evidence>